<sequence length="554" mass="62779">MIAIDLLIYFLVFWAIIHIIVRTIQQKFPDKKAHLSRNTLDRNLPLHTQQLKPKSTTIESSVFNVRITTTALNPFFKSLALKAPKFWRIWFTIGAWVGMFAMVCGVGLMVFVGGKLMLEFLGFHSHQHNGFHGMRRSLSVEHETFEENSFINFVLPGVTLPLSHAGYVLIGLFICGIIHEAGHAIAAANEQVTISSTGVFIQILYPGAFVDIPIRNLALLPCAKQIRIFCAGVWHNAVVFALGWLLISFCVIPSAMQFMGWKSTDGFGVNVVNVDQDTDLYSEANPSGTITRLDDYFLNGSSLEQWTKYLRQHEQLDYNPPIKPGFCSMHSKEASLECCAITADHPFGNADDKELVCFQYAEEREPDQRLTCLPMNTISTPDSNRCTLNADCPSNGRCVMPFISNESPNRVVRIYYKPPAWENASEKIVLYWGEFIGLWESVEVNTLQPRWWFIPTWIPILCETLLRYITSFSLALCIFNILPAFQLDGYYAMSTALLFWFGEEEREHVMLGMGRSKIEKQRRKLEKIVANSVTVLLAWVIIGSLIAILVGFEH</sequence>
<dbReference type="EMBL" id="CAJVPI010000496">
    <property type="protein sequence ID" value="CAG8542249.1"/>
    <property type="molecule type" value="Genomic_DNA"/>
</dbReference>
<evidence type="ECO:0000313" key="9">
    <source>
        <dbReference type="Proteomes" id="UP000789739"/>
    </source>
</evidence>
<dbReference type="PANTHER" id="PTHR13325">
    <property type="entry name" value="PROTEASE M50 MEMBRANE-BOUND TRANSCRIPTION FACTOR SITE 2 PROTEASE"/>
    <property type="match status" value="1"/>
</dbReference>
<protein>
    <recommendedName>
        <fullName evidence="5">Endopeptidase S2P</fullName>
    </recommendedName>
</protein>
<evidence type="ECO:0000256" key="5">
    <source>
        <dbReference type="ARBA" id="ARBA00032658"/>
    </source>
</evidence>
<keyword evidence="4 6" id="KW-0472">Membrane</keyword>
<dbReference type="Proteomes" id="UP000789739">
    <property type="component" value="Unassembled WGS sequence"/>
</dbReference>
<feature type="transmembrane region" description="Helical" evidence="6">
    <location>
        <begin position="528"/>
        <end position="552"/>
    </location>
</feature>
<feature type="transmembrane region" description="Helical" evidence="6">
    <location>
        <begin position="6"/>
        <end position="24"/>
    </location>
</feature>
<dbReference type="GO" id="GO:0012505">
    <property type="term" value="C:endomembrane system"/>
    <property type="evidence" value="ECO:0007669"/>
    <property type="project" value="UniProtKB-SubCell"/>
</dbReference>
<name>A0A9N9ATL9_9GLOM</name>
<comment type="subcellular location">
    <subcellularLocation>
        <location evidence="1">Endomembrane system</location>
        <topology evidence="1">Multi-pass membrane protein</topology>
    </subcellularLocation>
</comment>
<proteinExistence type="predicted"/>
<evidence type="ECO:0000256" key="1">
    <source>
        <dbReference type="ARBA" id="ARBA00004127"/>
    </source>
</evidence>
<dbReference type="PANTHER" id="PTHR13325:SF3">
    <property type="entry name" value="MEMBRANE-BOUND TRANSCRIPTION FACTOR SITE-2 PROTEASE"/>
    <property type="match status" value="1"/>
</dbReference>
<dbReference type="AlphaFoldDB" id="A0A9N9ATL9"/>
<gene>
    <name evidence="8" type="ORF">PBRASI_LOCUS4647</name>
</gene>
<evidence type="ECO:0000256" key="2">
    <source>
        <dbReference type="ARBA" id="ARBA00022692"/>
    </source>
</evidence>
<dbReference type="InterPro" id="IPR001193">
    <property type="entry name" value="MBTPS2"/>
</dbReference>
<dbReference type="InterPro" id="IPR008915">
    <property type="entry name" value="Peptidase_M50"/>
</dbReference>
<keyword evidence="2 6" id="KW-0812">Transmembrane</keyword>
<evidence type="ECO:0000256" key="4">
    <source>
        <dbReference type="ARBA" id="ARBA00023136"/>
    </source>
</evidence>
<feature type="transmembrane region" description="Helical" evidence="6">
    <location>
        <begin position="194"/>
        <end position="214"/>
    </location>
</feature>
<feature type="transmembrane region" description="Helical" evidence="6">
    <location>
        <begin position="89"/>
        <end position="112"/>
    </location>
</feature>
<evidence type="ECO:0000256" key="3">
    <source>
        <dbReference type="ARBA" id="ARBA00022989"/>
    </source>
</evidence>
<evidence type="ECO:0000313" key="8">
    <source>
        <dbReference type="EMBL" id="CAG8542249.1"/>
    </source>
</evidence>
<accession>A0A9N9ATL9</accession>
<organism evidence="8 9">
    <name type="scientific">Paraglomus brasilianum</name>
    <dbReference type="NCBI Taxonomy" id="144538"/>
    <lineage>
        <taxon>Eukaryota</taxon>
        <taxon>Fungi</taxon>
        <taxon>Fungi incertae sedis</taxon>
        <taxon>Mucoromycota</taxon>
        <taxon>Glomeromycotina</taxon>
        <taxon>Glomeromycetes</taxon>
        <taxon>Paraglomerales</taxon>
        <taxon>Paraglomeraceae</taxon>
        <taxon>Paraglomus</taxon>
    </lineage>
</organism>
<keyword evidence="3 6" id="KW-1133">Transmembrane helix</keyword>
<feature type="domain" description="Peptidase M50" evidence="7">
    <location>
        <begin position="167"/>
        <end position="494"/>
    </location>
</feature>
<evidence type="ECO:0000256" key="6">
    <source>
        <dbReference type="SAM" id="Phobius"/>
    </source>
</evidence>
<dbReference type="Pfam" id="PF02163">
    <property type="entry name" value="Peptidase_M50"/>
    <property type="match status" value="1"/>
</dbReference>
<dbReference type="GO" id="GO:0016020">
    <property type="term" value="C:membrane"/>
    <property type="evidence" value="ECO:0007669"/>
    <property type="project" value="InterPro"/>
</dbReference>
<dbReference type="OrthoDB" id="7694678at2759"/>
<feature type="transmembrane region" description="Helical" evidence="6">
    <location>
        <begin position="226"/>
        <end position="252"/>
    </location>
</feature>
<dbReference type="GO" id="GO:1905897">
    <property type="term" value="P:regulation of response to endoplasmic reticulum stress"/>
    <property type="evidence" value="ECO:0007669"/>
    <property type="project" value="TreeGrafter"/>
</dbReference>
<dbReference type="GO" id="GO:0005737">
    <property type="term" value="C:cytoplasm"/>
    <property type="evidence" value="ECO:0007669"/>
    <property type="project" value="TreeGrafter"/>
</dbReference>
<keyword evidence="9" id="KW-1185">Reference proteome</keyword>
<reference evidence="8" key="1">
    <citation type="submission" date="2021-06" db="EMBL/GenBank/DDBJ databases">
        <authorList>
            <person name="Kallberg Y."/>
            <person name="Tangrot J."/>
            <person name="Rosling A."/>
        </authorList>
    </citation>
    <scope>NUCLEOTIDE SEQUENCE</scope>
    <source>
        <strain evidence="8">BR232B</strain>
    </source>
</reference>
<dbReference type="PRINTS" id="PR01000">
    <property type="entry name" value="SREBPS2PTASE"/>
</dbReference>
<comment type="caution">
    <text evidence="8">The sequence shown here is derived from an EMBL/GenBank/DDBJ whole genome shotgun (WGS) entry which is preliminary data.</text>
</comment>
<feature type="transmembrane region" description="Helical" evidence="6">
    <location>
        <begin position="164"/>
        <end position="182"/>
    </location>
</feature>
<evidence type="ECO:0000259" key="7">
    <source>
        <dbReference type="Pfam" id="PF02163"/>
    </source>
</evidence>
<dbReference type="GO" id="GO:0004222">
    <property type="term" value="F:metalloendopeptidase activity"/>
    <property type="evidence" value="ECO:0007669"/>
    <property type="project" value="InterPro"/>
</dbReference>
<dbReference type="GO" id="GO:0031293">
    <property type="term" value="P:membrane protein intracellular domain proteolysis"/>
    <property type="evidence" value="ECO:0007669"/>
    <property type="project" value="TreeGrafter"/>
</dbReference>